<accession>A0AAN9SST5</accession>
<sequence>MLEFHPTHDSRDQRHTFSSSSQHCLASPFTLSRFSFFHIPTTPPPSQPESSHSPPNLIKTSFRSHISC</sequence>
<name>A0AAN9SST5_PSOTE</name>
<protein>
    <submittedName>
        <fullName evidence="2">Uncharacterized protein</fullName>
    </submittedName>
</protein>
<feature type="region of interest" description="Disordered" evidence="1">
    <location>
        <begin position="1"/>
        <end position="20"/>
    </location>
</feature>
<reference evidence="2 3" key="1">
    <citation type="submission" date="2024-01" db="EMBL/GenBank/DDBJ databases">
        <title>The genomes of 5 underutilized Papilionoideae crops provide insights into root nodulation and disease resistanc.</title>
        <authorList>
            <person name="Jiang F."/>
        </authorList>
    </citation>
    <scope>NUCLEOTIDE SEQUENCE [LARGE SCALE GENOMIC DNA]</scope>
    <source>
        <strain evidence="2">DUOXIRENSHENG_FW03</strain>
        <tissue evidence="2">Leaves</tissue>
    </source>
</reference>
<keyword evidence="3" id="KW-1185">Reference proteome</keyword>
<dbReference type="AlphaFoldDB" id="A0AAN9SST5"/>
<evidence type="ECO:0000256" key="1">
    <source>
        <dbReference type="SAM" id="MobiDB-lite"/>
    </source>
</evidence>
<feature type="compositionally biased region" description="Basic and acidic residues" evidence="1">
    <location>
        <begin position="1"/>
        <end position="15"/>
    </location>
</feature>
<proteinExistence type="predicted"/>
<dbReference type="Proteomes" id="UP001386955">
    <property type="component" value="Unassembled WGS sequence"/>
</dbReference>
<dbReference type="EMBL" id="JAYMYS010000002">
    <property type="protein sequence ID" value="KAK7404762.1"/>
    <property type="molecule type" value="Genomic_DNA"/>
</dbReference>
<organism evidence="2 3">
    <name type="scientific">Psophocarpus tetragonolobus</name>
    <name type="common">Winged bean</name>
    <name type="synonym">Dolichos tetragonolobus</name>
    <dbReference type="NCBI Taxonomy" id="3891"/>
    <lineage>
        <taxon>Eukaryota</taxon>
        <taxon>Viridiplantae</taxon>
        <taxon>Streptophyta</taxon>
        <taxon>Embryophyta</taxon>
        <taxon>Tracheophyta</taxon>
        <taxon>Spermatophyta</taxon>
        <taxon>Magnoliopsida</taxon>
        <taxon>eudicotyledons</taxon>
        <taxon>Gunneridae</taxon>
        <taxon>Pentapetalae</taxon>
        <taxon>rosids</taxon>
        <taxon>fabids</taxon>
        <taxon>Fabales</taxon>
        <taxon>Fabaceae</taxon>
        <taxon>Papilionoideae</taxon>
        <taxon>50 kb inversion clade</taxon>
        <taxon>NPAAA clade</taxon>
        <taxon>indigoferoid/millettioid clade</taxon>
        <taxon>Phaseoleae</taxon>
        <taxon>Psophocarpus</taxon>
    </lineage>
</organism>
<evidence type="ECO:0000313" key="3">
    <source>
        <dbReference type="Proteomes" id="UP001386955"/>
    </source>
</evidence>
<evidence type="ECO:0000313" key="2">
    <source>
        <dbReference type="EMBL" id="KAK7404762.1"/>
    </source>
</evidence>
<comment type="caution">
    <text evidence="2">The sequence shown here is derived from an EMBL/GenBank/DDBJ whole genome shotgun (WGS) entry which is preliminary data.</text>
</comment>
<feature type="compositionally biased region" description="Polar residues" evidence="1">
    <location>
        <begin position="58"/>
        <end position="68"/>
    </location>
</feature>
<gene>
    <name evidence="2" type="ORF">VNO78_05719</name>
</gene>
<feature type="region of interest" description="Disordered" evidence="1">
    <location>
        <begin position="40"/>
        <end position="68"/>
    </location>
</feature>